<gene>
    <name evidence="2" type="ORF">HND93_13390</name>
</gene>
<reference evidence="2 3" key="1">
    <citation type="submission" date="2020-05" db="EMBL/GenBank/DDBJ databases">
        <title>Azospirillum oleiclasticum sp. nov, a nitrogen-fixing and heavy crude oil-emulsifying bacterium isolated from the crude oil of Yumen Oilfield.</title>
        <authorList>
            <person name="Wu D."/>
            <person name="Cai M."/>
            <person name="Zhang X."/>
        </authorList>
    </citation>
    <scope>NUCLEOTIDE SEQUENCE [LARGE SCALE GENOMIC DNA]</scope>
    <source>
        <strain evidence="2 3">ROY-1-1-2</strain>
    </source>
</reference>
<evidence type="ECO:0000313" key="3">
    <source>
        <dbReference type="Proteomes" id="UP000584642"/>
    </source>
</evidence>
<dbReference type="RefSeq" id="WP_180282467.1">
    <property type="nucleotide sequence ID" value="NZ_JABFDB010000008.1"/>
</dbReference>
<accession>A0ABX2TC15</accession>
<keyword evidence="3" id="KW-1185">Reference proteome</keyword>
<sequence>MPVDIGRFLRDAATGRKASSPPTRHEACRPRPTAAQRIHDRMTGTGMVVQNAAIPAGTSTEPPP</sequence>
<evidence type="ECO:0000313" key="2">
    <source>
        <dbReference type="EMBL" id="NYZ20708.1"/>
    </source>
</evidence>
<organism evidence="2 3">
    <name type="scientific">Azospirillum oleiclasticum</name>
    <dbReference type="NCBI Taxonomy" id="2735135"/>
    <lineage>
        <taxon>Bacteria</taxon>
        <taxon>Pseudomonadati</taxon>
        <taxon>Pseudomonadota</taxon>
        <taxon>Alphaproteobacteria</taxon>
        <taxon>Rhodospirillales</taxon>
        <taxon>Azospirillaceae</taxon>
        <taxon>Azospirillum</taxon>
    </lineage>
</organism>
<dbReference type="EMBL" id="JABFDB010000008">
    <property type="protein sequence ID" value="NYZ20708.1"/>
    <property type="molecule type" value="Genomic_DNA"/>
</dbReference>
<proteinExistence type="predicted"/>
<evidence type="ECO:0000256" key="1">
    <source>
        <dbReference type="SAM" id="MobiDB-lite"/>
    </source>
</evidence>
<feature type="region of interest" description="Disordered" evidence="1">
    <location>
        <begin position="1"/>
        <end position="33"/>
    </location>
</feature>
<comment type="caution">
    <text evidence="2">The sequence shown here is derived from an EMBL/GenBank/DDBJ whole genome shotgun (WGS) entry which is preliminary data.</text>
</comment>
<protein>
    <submittedName>
        <fullName evidence="2">Uncharacterized protein</fullName>
    </submittedName>
</protein>
<dbReference type="Proteomes" id="UP000584642">
    <property type="component" value="Unassembled WGS sequence"/>
</dbReference>
<name>A0ABX2TC15_9PROT</name>